<feature type="compositionally biased region" description="Basic and acidic residues" evidence="6">
    <location>
        <begin position="929"/>
        <end position="942"/>
    </location>
</feature>
<keyword evidence="9" id="KW-1185">Reference proteome</keyword>
<sequence length="1057" mass="115933">MEPEQEETSSLPGLLAALASGARAVHSLPLEDDFSFEASFPEFAKSLTETQEDLLQTLLVSLQYTSSAKEGIDNDILDPDGFQDIQDPLLWDACADACEELLDQVEAFLQSKSTIVDDDNVALATGNLANLAGRARQKAKSSLGRLVESTVEMEKPQVTYSLVVTTLNDRKEPFIPKIHPEKPFSVEPLDMSLQSGHGLDTRHGPLRKNARVPPDVVAPSQHVPHLYEKEITSFQYTPQQLEARKPEGDIATPPSLDATWVDTPQALQELSQKLEHVQEVAVDLEHHSYRSFAGLLCLMQISFRNPGNNNDTMENFLVDVFPLWKEINNYLAPMFANPAIVKVMHGADSDIQWLQRDFGIYVVNLFDTGRAARALGLPSAGLAFCLQKYANVQADKTHQLSDWRQRPIPDAMRQYAIMDTHYLLDIYDRIKWDVQQSKNTSIEEVLNTSRKVCLVRYTKDPFYPSGYKSLTKQRSGGRQQTVLNAQQEQVLEKLWDWRDQTGRNTDESPTFIGSNAVLMRIALSCPTTVTALQALLNPIPPLILHYATAVTQIVRKVRTNMAIDTRMEGNDLRGKQQQPAVGAPSSAFFKPAELSSDDRIRRAGVLSPVLGTEALYKQAGWITPSGAREENEVRRTLMRRLVEEQEIEPMVTTTEEEGGAESDAVDASGAPMMPTKPKKGLSVNRSNRDYKTQQQTSHSLGMGKDSADGKNAPTGKPRARTADGIGPARAAREHSHSPVPPLTMEEEVKNAQQTAALIRSGMSQKKEMLGLISPPDEEDLDAEDEAPRAASGPGADDNFDESERDLAASSKENDEEFVIPRSMTEIYKISNRNRRNKKTGSPTSDRQTFPTTDAEMEHLAKAEQLLKERGLAGKGYFDSPGGSKRQRTKSAGTEQDDGAAPGSTENASTLSREDDVAFMQDIGWIKSKEDADRLLGQDESAPHGDSGPTANPDAHAADEDHADDDAVGTSGGKGSRDSKTPTFDYSSVAGVGTMSGAAVSNPFFTGAAIAGGPLTHGGTNSKSDRKKSGSGKGGKQGRNRQERPEKRDGKTHAYRKR</sequence>
<dbReference type="Proteomes" id="UP001153069">
    <property type="component" value="Unassembled WGS sequence"/>
</dbReference>
<feature type="compositionally biased region" description="Polar residues" evidence="6">
    <location>
        <begin position="839"/>
        <end position="851"/>
    </location>
</feature>
<keyword evidence="2" id="KW-0698">rRNA processing</keyword>
<dbReference type="Pfam" id="PF00570">
    <property type="entry name" value="HRDC"/>
    <property type="match status" value="1"/>
</dbReference>
<evidence type="ECO:0000256" key="3">
    <source>
        <dbReference type="ARBA" id="ARBA00022835"/>
    </source>
</evidence>
<dbReference type="GO" id="GO:0071037">
    <property type="term" value="P:nuclear polyadenylation-dependent snRNA catabolic process"/>
    <property type="evidence" value="ECO:0007669"/>
    <property type="project" value="TreeGrafter"/>
</dbReference>
<dbReference type="PANTHER" id="PTHR12124">
    <property type="entry name" value="POLYMYOSITIS/SCLERODERMA AUTOANTIGEN-RELATED"/>
    <property type="match status" value="1"/>
</dbReference>
<dbReference type="GO" id="GO:0000175">
    <property type="term" value="F:3'-5'-RNA exonuclease activity"/>
    <property type="evidence" value="ECO:0007669"/>
    <property type="project" value="InterPro"/>
</dbReference>
<feature type="region of interest" description="Disordered" evidence="6">
    <location>
        <begin position="644"/>
        <end position="915"/>
    </location>
</feature>
<feature type="domain" description="HRDC" evidence="7">
    <location>
        <begin position="484"/>
        <end position="564"/>
    </location>
</feature>
<dbReference type="GO" id="GO:0071035">
    <property type="term" value="P:nuclear polyadenylation-dependent rRNA catabolic process"/>
    <property type="evidence" value="ECO:0007669"/>
    <property type="project" value="TreeGrafter"/>
</dbReference>
<evidence type="ECO:0000256" key="1">
    <source>
        <dbReference type="ARBA" id="ARBA00004123"/>
    </source>
</evidence>
<dbReference type="GO" id="GO:0071051">
    <property type="term" value="P:poly(A)-dependent snoRNA 3'-end processing"/>
    <property type="evidence" value="ECO:0007669"/>
    <property type="project" value="TreeGrafter"/>
</dbReference>
<dbReference type="InterPro" id="IPR012337">
    <property type="entry name" value="RNaseH-like_sf"/>
</dbReference>
<reference evidence="8" key="1">
    <citation type="submission" date="2020-06" db="EMBL/GenBank/DDBJ databases">
        <authorList>
            <consortium name="Plant Systems Biology data submission"/>
        </authorList>
    </citation>
    <scope>NUCLEOTIDE SEQUENCE</scope>
    <source>
        <strain evidence="8">D6</strain>
    </source>
</reference>
<feature type="compositionally biased region" description="Basic and acidic residues" evidence="6">
    <location>
        <begin position="855"/>
        <end position="871"/>
    </location>
</feature>
<evidence type="ECO:0000256" key="2">
    <source>
        <dbReference type="ARBA" id="ARBA00022552"/>
    </source>
</evidence>
<dbReference type="GO" id="GO:0071040">
    <property type="term" value="P:nuclear polyadenylation-dependent antisense transcript catabolic process"/>
    <property type="evidence" value="ECO:0007669"/>
    <property type="project" value="TreeGrafter"/>
</dbReference>
<dbReference type="InterPro" id="IPR036397">
    <property type="entry name" value="RNaseH_sf"/>
</dbReference>
<dbReference type="SMART" id="SM00474">
    <property type="entry name" value="35EXOc"/>
    <property type="match status" value="1"/>
</dbReference>
<dbReference type="GO" id="GO:0071036">
    <property type="term" value="P:nuclear polyadenylation-dependent snoRNA catabolic process"/>
    <property type="evidence" value="ECO:0007669"/>
    <property type="project" value="TreeGrafter"/>
</dbReference>
<dbReference type="AlphaFoldDB" id="A0A9N8HL43"/>
<dbReference type="OrthoDB" id="2250022at2759"/>
<feature type="compositionally biased region" description="Acidic residues" evidence="6">
    <location>
        <begin position="775"/>
        <end position="784"/>
    </location>
</feature>
<feature type="compositionally biased region" description="Acidic residues" evidence="6">
    <location>
        <begin position="654"/>
        <end position="664"/>
    </location>
</feature>
<feature type="region of interest" description="Disordered" evidence="6">
    <location>
        <begin position="1004"/>
        <end position="1057"/>
    </location>
</feature>
<dbReference type="GO" id="GO:0003727">
    <property type="term" value="F:single-stranded RNA binding"/>
    <property type="evidence" value="ECO:0007669"/>
    <property type="project" value="TreeGrafter"/>
</dbReference>
<evidence type="ECO:0000256" key="4">
    <source>
        <dbReference type="ARBA" id="ARBA00023242"/>
    </source>
</evidence>
<dbReference type="GO" id="GO:0071044">
    <property type="term" value="P:histone mRNA catabolic process"/>
    <property type="evidence" value="ECO:0007669"/>
    <property type="project" value="TreeGrafter"/>
</dbReference>
<dbReference type="InterPro" id="IPR002562">
    <property type="entry name" value="3'-5'_exonuclease_dom"/>
</dbReference>
<proteinExistence type="inferred from homology"/>
<dbReference type="InterPro" id="IPR010997">
    <property type="entry name" value="HRDC-like_sf"/>
</dbReference>
<dbReference type="GO" id="GO:0000176">
    <property type="term" value="C:nuclear exosome (RNase complex)"/>
    <property type="evidence" value="ECO:0007669"/>
    <property type="project" value="InterPro"/>
</dbReference>
<dbReference type="PANTHER" id="PTHR12124:SF47">
    <property type="entry name" value="EXOSOME COMPONENT 10"/>
    <property type="match status" value="1"/>
</dbReference>
<dbReference type="GO" id="GO:0071039">
    <property type="term" value="P:nuclear polyadenylation-dependent CUT catabolic process"/>
    <property type="evidence" value="ECO:0007669"/>
    <property type="project" value="TreeGrafter"/>
</dbReference>
<dbReference type="GO" id="GO:0000467">
    <property type="term" value="P:exonucleolytic trimming to generate mature 3'-end of 5.8S rRNA from tricistronic rRNA transcript (SSU-rRNA, 5.8S rRNA, LSU-rRNA)"/>
    <property type="evidence" value="ECO:0007669"/>
    <property type="project" value="InterPro"/>
</dbReference>
<dbReference type="Gene3D" id="1.10.150.80">
    <property type="entry name" value="HRDC domain"/>
    <property type="match status" value="1"/>
</dbReference>
<evidence type="ECO:0000313" key="8">
    <source>
        <dbReference type="EMBL" id="CAB9519218.1"/>
    </source>
</evidence>
<dbReference type="SUPFAM" id="SSF53098">
    <property type="entry name" value="Ribonuclease H-like"/>
    <property type="match status" value="1"/>
</dbReference>
<dbReference type="InterPro" id="IPR002121">
    <property type="entry name" value="HRDC_dom"/>
</dbReference>
<dbReference type="SUPFAM" id="SSF47819">
    <property type="entry name" value="HRDC-like"/>
    <property type="match status" value="1"/>
</dbReference>
<evidence type="ECO:0000313" key="9">
    <source>
        <dbReference type="Proteomes" id="UP001153069"/>
    </source>
</evidence>
<evidence type="ECO:0000256" key="5">
    <source>
        <dbReference type="ARBA" id="ARBA00043957"/>
    </source>
</evidence>
<dbReference type="Pfam" id="PF08066">
    <property type="entry name" value="PMC2NT"/>
    <property type="match status" value="1"/>
</dbReference>
<dbReference type="EMBL" id="CAICTM010000996">
    <property type="protein sequence ID" value="CAB9519218.1"/>
    <property type="molecule type" value="Genomic_DNA"/>
</dbReference>
<organism evidence="8 9">
    <name type="scientific">Seminavis robusta</name>
    <dbReference type="NCBI Taxonomy" id="568900"/>
    <lineage>
        <taxon>Eukaryota</taxon>
        <taxon>Sar</taxon>
        <taxon>Stramenopiles</taxon>
        <taxon>Ochrophyta</taxon>
        <taxon>Bacillariophyta</taxon>
        <taxon>Bacillariophyceae</taxon>
        <taxon>Bacillariophycidae</taxon>
        <taxon>Naviculales</taxon>
        <taxon>Naviculaceae</taxon>
        <taxon>Seminavis</taxon>
    </lineage>
</organism>
<gene>
    <name evidence="8" type="ORF">SEMRO_998_G229560.1</name>
</gene>
<feature type="region of interest" description="Disordered" evidence="6">
    <location>
        <begin position="929"/>
        <end position="989"/>
    </location>
</feature>
<dbReference type="InterPro" id="IPR045092">
    <property type="entry name" value="Rrp6-like"/>
</dbReference>
<dbReference type="InterPro" id="IPR044876">
    <property type="entry name" value="HRDC_dom_sf"/>
</dbReference>
<dbReference type="GO" id="GO:0000166">
    <property type="term" value="F:nucleotide binding"/>
    <property type="evidence" value="ECO:0007669"/>
    <property type="project" value="InterPro"/>
</dbReference>
<keyword evidence="4" id="KW-0539">Nucleus</keyword>
<comment type="subcellular location">
    <subcellularLocation>
        <location evidence="1">Nucleus</location>
    </subcellularLocation>
</comment>
<dbReference type="SMART" id="SM00341">
    <property type="entry name" value="HRDC"/>
    <property type="match status" value="1"/>
</dbReference>
<dbReference type="PROSITE" id="PS50967">
    <property type="entry name" value="HRDC"/>
    <property type="match status" value="1"/>
</dbReference>
<dbReference type="Pfam" id="PF01612">
    <property type="entry name" value="DNA_pol_A_exo1"/>
    <property type="match status" value="1"/>
</dbReference>
<dbReference type="Gene3D" id="3.30.420.10">
    <property type="entry name" value="Ribonuclease H-like superfamily/Ribonuclease H"/>
    <property type="match status" value="1"/>
</dbReference>
<evidence type="ECO:0000259" key="7">
    <source>
        <dbReference type="PROSITE" id="PS50967"/>
    </source>
</evidence>
<dbReference type="GO" id="GO:0071038">
    <property type="term" value="P:TRAMP-dependent tRNA surveillance pathway"/>
    <property type="evidence" value="ECO:0007669"/>
    <property type="project" value="TreeGrafter"/>
</dbReference>
<dbReference type="InterPro" id="IPR012588">
    <property type="entry name" value="Exosome-assoc_fac_Rrp6_N"/>
</dbReference>
<accession>A0A9N8HL43</accession>
<keyword evidence="3" id="KW-0271">Exosome</keyword>
<name>A0A9N8HL43_9STRA</name>
<protein>
    <submittedName>
        <fullName evidence="8">Exosome component 10</fullName>
    </submittedName>
</protein>
<comment type="caution">
    <text evidence="8">The sequence shown here is derived from an EMBL/GenBank/DDBJ whole genome shotgun (WGS) entry which is preliminary data.</text>
</comment>
<evidence type="ECO:0000256" key="6">
    <source>
        <dbReference type="SAM" id="MobiDB-lite"/>
    </source>
</evidence>
<comment type="similarity">
    <text evidence="5">Belongs to the exosome component 10/RRP6 family.</text>
</comment>
<feature type="compositionally biased region" description="Basic and acidic residues" evidence="6">
    <location>
        <begin position="1039"/>
        <end position="1051"/>
    </location>
</feature>
<dbReference type="GO" id="GO:0005730">
    <property type="term" value="C:nucleolus"/>
    <property type="evidence" value="ECO:0007669"/>
    <property type="project" value="TreeGrafter"/>
</dbReference>